<dbReference type="InterPro" id="IPR053943">
    <property type="entry name" value="RlmKL-like_Mtase_CS"/>
</dbReference>
<dbReference type="NCBIfam" id="NF040850">
    <property type="entry name" value="Trm14_Thcoccales"/>
    <property type="match status" value="1"/>
</dbReference>
<evidence type="ECO:0000313" key="10">
    <source>
        <dbReference type="Proteomes" id="UP000197156"/>
    </source>
</evidence>
<keyword evidence="5" id="KW-0949">S-adenosyl-L-methionine</keyword>
<evidence type="ECO:0000256" key="5">
    <source>
        <dbReference type="ARBA" id="ARBA00022691"/>
    </source>
</evidence>
<dbReference type="Proteomes" id="UP000197156">
    <property type="component" value="Chromosome"/>
</dbReference>
<sequence length="365" mass="40847">MRLLLTTSRGIEDLARAEVEGLFAKLGVPFRVEERPLGVEGRVSAEVGEAHYRDEKGRERELSIPTYLNERSRLLHRVIVGIASERFKGIEEEEPEVALKRIEDFVASLPVERYVKVSESFAVRGFRKGEHRITSVDIARTVGTAVFERLSRFGSPRVNLDHPAVIFRAELVGDAFFLGIDTTGDSSLHKRPWRVYDHPAHLKASIANALIELAKPDGGSFIDPFCGSGTIPIELALRGYGGRITCLEKFRKHLRGARMNALSAGVIDRIEFVQGDATRLSEYVDSVDFAVSNLPYGLKIGRKGDIPKLYMDFFRELAGVLERRGVFITTEKRAIERAIEENGFKITHHRLIGHGGLTVHAYVVE</sequence>
<dbReference type="GeneID" id="33324546"/>
<dbReference type="SUPFAM" id="SSF53335">
    <property type="entry name" value="S-adenosyl-L-methionine-dependent methyltransferases"/>
    <property type="match status" value="1"/>
</dbReference>
<evidence type="ECO:0000256" key="6">
    <source>
        <dbReference type="ARBA" id="ARBA00022694"/>
    </source>
</evidence>
<gene>
    <name evidence="9" type="ORF">A3L02_07255</name>
</gene>
<accession>A0A218P363</accession>
<dbReference type="InterPro" id="IPR029063">
    <property type="entry name" value="SAM-dependent_MTases_sf"/>
</dbReference>
<dbReference type="PROSITE" id="PS51165">
    <property type="entry name" value="THUMP"/>
    <property type="match status" value="1"/>
</dbReference>
<dbReference type="Gene3D" id="3.40.50.150">
    <property type="entry name" value="Vaccinia Virus protein VP39"/>
    <property type="match status" value="1"/>
</dbReference>
<dbReference type="KEGG" id="tce:A3L02_07255"/>
<keyword evidence="2" id="KW-0963">Cytoplasm</keyword>
<dbReference type="Pfam" id="PF01170">
    <property type="entry name" value="UPF0020"/>
    <property type="match status" value="1"/>
</dbReference>
<keyword evidence="3 9" id="KW-0489">Methyltransferase</keyword>
<dbReference type="GO" id="GO:0016423">
    <property type="term" value="F:tRNA (guanine) methyltransferase activity"/>
    <property type="evidence" value="ECO:0007669"/>
    <property type="project" value="TreeGrafter"/>
</dbReference>
<dbReference type="InterPro" id="IPR000241">
    <property type="entry name" value="RlmKL-like_Mtase"/>
</dbReference>
<protein>
    <submittedName>
        <fullName evidence="9">DNA methyltransferase</fullName>
    </submittedName>
</protein>
<organism evidence="9 10">
    <name type="scientific">Thermococcus celer Vu 13 = JCM 8558</name>
    <dbReference type="NCBI Taxonomy" id="1293037"/>
    <lineage>
        <taxon>Archaea</taxon>
        <taxon>Methanobacteriati</taxon>
        <taxon>Methanobacteriota</taxon>
        <taxon>Thermococci</taxon>
        <taxon>Thermococcales</taxon>
        <taxon>Thermococcaceae</taxon>
        <taxon>Thermococcus</taxon>
    </lineage>
</organism>
<dbReference type="CDD" id="cd11715">
    <property type="entry name" value="THUMP_AdoMetMT"/>
    <property type="match status" value="1"/>
</dbReference>
<dbReference type="EMBL" id="CP014854">
    <property type="protein sequence ID" value="ASI99365.1"/>
    <property type="molecule type" value="Genomic_DNA"/>
</dbReference>
<reference evidence="9 10" key="1">
    <citation type="submission" date="2016-03" db="EMBL/GenBank/DDBJ databases">
        <title>Complete genome sequence of Thermococcus celer.</title>
        <authorList>
            <person name="Oger P.M."/>
        </authorList>
    </citation>
    <scope>NUCLEOTIDE SEQUENCE [LARGE SCALE GENOMIC DNA]</scope>
    <source>
        <strain evidence="9 10">Vu 13</strain>
    </source>
</reference>
<dbReference type="SMART" id="SM00981">
    <property type="entry name" value="THUMP"/>
    <property type="match status" value="1"/>
</dbReference>
<keyword evidence="10" id="KW-1185">Reference proteome</keyword>
<dbReference type="Gene3D" id="3.30.2130.30">
    <property type="match status" value="1"/>
</dbReference>
<dbReference type="PANTHER" id="PTHR14911:SF13">
    <property type="entry name" value="TRNA (GUANINE(6)-N2)-METHYLTRANSFERASE THUMP3"/>
    <property type="match status" value="1"/>
</dbReference>
<dbReference type="PANTHER" id="PTHR14911">
    <property type="entry name" value="THUMP DOMAIN-CONTAINING"/>
    <property type="match status" value="1"/>
</dbReference>
<keyword evidence="4 9" id="KW-0808">Transferase</keyword>
<evidence type="ECO:0000259" key="8">
    <source>
        <dbReference type="PROSITE" id="PS51165"/>
    </source>
</evidence>
<evidence type="ECO:0000256" key="2">
    <source>
        <dbReference type="ARBA" id="ARBA00022490"/>
    </source>
</evidence>
<dbReference type="GO" id="GO:0030488">
    <property type="term" value="P:tRNA methylation"/>
    <property type="evidence" value="ECO:0007669"/>
    <property type="project" value="TreeGrafter"/>
</dbReference>
<evidence type="ECO:0000313" key="9">
    <source>
        <dbReference type="EMBL" id="ASI99365.1"/>
    </source>
</evidence>
<proteinExistence type="predicted"/>
<evidence type="ECO:0000256" key="1">
    <source>
        <dbReference type="ARBA" id="ARBA00004496"/>
    </source>
</evidence>
<feature type="domain" description="THUMP" evidence="8">
    <location>
        <begin position="69"/>
        <end position="182"/>
    </location>
</feature>
<name>A0A218P363_THECE</name>
<keyword evidence="6" id="KW-0819">tRNA processing</keyword>
<evidence type="ECO:0000256" key="7">
    <source>
        <dbReference type="PROSITE-ProRule" id="PRU00529"/>
    </source>
</evidence>
<dbReference type="RefSeq" id="WP_088863298.1">
    <property type="nucleotide sequence ID" value="NZ_CP014854.1"/>
</dbReference>
<dbReference type="GO" id="GO:0003723">
    <property type="term" value="F:RNA binding"/>
    <property type="evidence" value="ECO:0007669"/>
    <property type="project" value="UniProtKB-UniRule"/>
</dbReference>
<evidence type="ECO:0000256" key="4">
    <source>
        <dbReference type="ARBA" id="ARBA00022679"/>
    </source>
</evidence>
<comment type="subcellular location">
    <subcellularLocation>
        <location evidence="1">Cytoplasm</location>
    </subcellularLocation>
</comment>
<dbReference type="InterPro" id="IPR053796">
    <property type="entry name" value="Trm14-like"/>
</dbReference>
<dbReference type="PROSITE" id="PS01261">
    <property type="entry name" value="UPF0020"/>
    <property type="match status" value="1"/>
</dbReference>
<dbReference type="AlphaFoldDB" id="A0A218P363"/>
<dbReference type="SUPFAM" id="SSF143437">
    <property type="entry name" value="THUMP domain-like"/>
    <property type="match status" value="1"/>
</dbReference>
<dbReference type="InterPro" id="IPR004114">
    <property type="entry name" value="THUMP_dom"/>
</dbReference>
<keyword evidence="7" id="KW-0694">RNA-binding</keyword>
<evidence type="ECO:0000256" key="3">
    <source>
        <dbReference type="ARBA" id="ARBA00022603"/>
    </source>
</evidence>
<dbReference type="Pfam" id="PF02926">
    <property type="entry name" value="THUMP"/>
    <property type="match status" value="1"/>
</dbReference>
<dbReference type="OrthoDB" id="7080at2157"/>
<dbReference type="GO" id="GO:0005737">
    <property type="term" value="C:cytoplasm"/>
    <property type="evidence" value="ECO:0007669"/>
    <property type="project" value="UniProtKB-SubCell"/>
</dbReference>
<dbReference type="CDD" id="cd02440">
    <property type="entry name" value="AdoMet_MTases"/>
    <property type="match status" value="1"/>
</dbReference>